<gene>
    <name evidence="3" type="ORF">J4709_47330</name>
</gene>
<dbReference type="SUPFAM" id="SSF55874">
    <property type="entry name" value="ATPase domain of HSP90 chaperone/DNA topoisomerase II/histidine kinase"/>
    <property type="match status" value="1"/>
</dbReference>
<keyword evidence="4" id="KW-1185">Reference proteome</keyword>
<protein>
    <submittedName>
        <fullName evidence="3">ATP-binding protein</fullName>
    </submittedName>
</protein>
<comment type="caution">
    <text evidence="3">The sequence shown here is derived from an EMBL/GenBank/DDBJ whole genome shotgun (WGS) entry which is preliminary data.</text>
</comment>
<keyword evidence="1" id="KW-0418">Kinase</keyword>
<feature type="domain" description="Histidine kinase/HSP90-like ATPase" evidence="2">
    <location>
        <begin position="1"/>
        <end position="120"/>
    </location>
</feature>
<dbReference type="InterPro" id="IPR036890">
    <property type="entry name" value="HATPase_C_sf"/>
</dbReference>
<dbReference type="GO" id="GO:0005524">
    <property type="term" value="F:ATP binding"/>
    <property type="evidence" value="ECO:0007669"/>
    <property type="project" value="UniProtKB-KW"/>
</dbReference>
<dbReference type="CDD" id="cd16936">
    <property type="entry name" value="HATPase_RsbW-like"/>
    <property type="match status" value="1"/>
</dbReference>
<dbReference type="PANTHER" id="PTHR35526">
    <property type="entry name" value="ANTI-SIGMA-F FACTOR RSBW-RELATED"/>
    <property type="match status" value="1"/>
</dbReference>
<dbReference type="Pfam" id="PF13581">
    <property type="entry name" value="HATPase_c_2"/>
    <property type="match status" value="1"/>
</dbReference>
<dbReference type="InterPro" id="IPR003594">
    <property type="entry name" value="HATPase_dom"/>
</dbReference>
<keyword evidence="3" id="KW-0547">Nucleotide-binding</keyword>
<keyword evidence="3" id="KW-0067">ATP-binding</keyword>
<sequence length="128" mass="14089">MRAFARAKLSAWGLDTDHGWECQQVLSELVTNAFDVTGELLPEDHLALDELAMILIQLRISAKHLIVEVRDSGVGRPQIPDTELNDEGGRGLRLATMLAGAWGWYPVTTPKPGKVVWASWALDRKAAS</sequence>
<dbReference type="InterPro" id="IPR050267">
    <property type="entry name" value="Anti-sigma-factor_SerPK"/>
</dbReference>
<organism evidence="3 4">
    <name type="scientific">Actinomadura violacea</name>
    <dbReference type="NCBI Taxonomy" id="2819934"/>
    <lineage>
        <taxon>Bacteria</taxon>
        <taxon>Bacillati</taxon>
        <taxon>Actinomycetota</taxon>
        <taxon>Actinomycetes</taxon>
        <taxon>Streptosporangiales</taxon>
        <taxon>Thermomonosporaceae</taxon>
        <taxon>Actinomadura</taxon>
    </lineage>
</organism>
<reference evidence="3 4" key="1">
    <citation type="submission" date="2021-03" db="EMBL/GenBank/DDBJ databases">
        <title>Actinomadura violae sp. nov., isolated from lichen in Thailand.</title>
        <authorList>
            <person name="Kanchanasin P."/>
            <person name="Saeng-In P."/>
            <person name="Phongsopitanun W."/>
            <person name="Yuki M."/>
            <person name="Kudo T."/>
            <person name="Ohkuma M."/>
            <person name="Tanasupawat S."/>
        </authorList>
    </citation>
    <scope>NUCLEOTIDE SEQUENCE [LARGE SCALE GENOMIC DNA]</scope>
    <source>
        <strain evidence="3 4">LCR2-06</strain>
    </source>
</reference>
<accession>A0ABS3S864</accession>
<evidence type="ECO:0000259" key="2">
    <source>
        <dbReference type="Pfam" id="PF13581"/>
    </source>
</evidence>
<dbReference type="Gene3D" id="3.30.565.10">
    <property type="entry name" value="Histidine kinase-like ATPase, C-terminal domain"/>
    <property type="match status" value="1"/>
</dbReference>
<proteinExistence type="predicted"/>
<dbReference type="PANTHER" id="PTHR35526:SF3">
    <property type="entry name" value="ANTI-SIGMA-F FACTOR RSBW"/>
    <property type="match status" value="1"/>
</dbReference>
<evidence type="ECO:0000313" key="3">
    <source>
        <dbReference type="EMBL" id="MBO2465200.1"/>
    </source>
</evidence>
<keyword evidence="1" id="KW-0723">Serine/threonine-protein kinase</keyword>
<evidence type="ECO:0000256" key="1">
    <source>
        <dbReference type="ARBA" id="ARBA00022527"/>
    </source>
</evidence>
<evidence type="ECO:0000313" key="4">
    <source>
        <dbReference type="Proteomes" id="UP000680206"/>
    </source>
</evidence>
<dbReference type="EMBL" id="JAGEPF010000043">
    <property type="protein sequence ID" value="MBO2465200.1"/>
    <property type="molecule type" value="Genomic_DNA"/>
</dbReference>
<name>A0ABS3S864_9ACTN</name>
<dbReference type="Proteomes" id="UP000680206">
    <property type="component" value="Unassembled WGS sequence"/>
</dbReference>
<keyword evidence="1" id="KW-0808">Transferase</keyword>